<dbReference type="EMBL" id="SRLO01000136">
    <property type="protein sequence ID" value="TNN72470.1"/>
    <property type="molecule type" value="Genomic_DNA"/>
</dbReference>
<sequence>MASRIRPHQNRLSLSACNMSSRIDRQRRQQVLLTQELQGEVDQQPVDSLELLSGLLGDSIHNCIPDPIIDGLPIIGTADKELVLRAEKRQMVARDEFLTTASPLGSSSLLARSVRRYWLSSHLPNARKELKETELISAGNLKFEKDFTGMEEKNKTN</sequence>
<reference evidence="1 2" key="1">
    <citation type="submission" date="2019-03" db="EMBL/GenBank/DDBJ databases">
        <title>First draft genome of Liparis tanakae, snailfish: a comprehensive survey of snailfish specific genes.</title>
        <authorList>
            <person name="Kim W."/>
            <person name="Song I."/>
            <person name="Jeong J.-H."/>
            <person name="Kim D."/>
            <person name="Kim S."/>
            <person name="Ryu S."/>
            <person name="Song J.Y."/>
            <person name="Lee S.K."/>
        </authorList>
    </citation>
    <scope>NUCLEOTIDE SEQUENCE [LARGE SCALE GENOMIC DNA]</scope>
    <source>
        <tissue evidence="1">Muscle</tissue>
    </source>
</reference>
<organism evidence="1 2">
    <name type="scientific">Liparis tanakae</name>
    <name type="common">Tanaka's snailfish</name>
    <dbReference type="NCBI Taxonomy" id="230148"/>
    <lineage>
        <taxon>Eukaryota</taxon>
        <taxon>Metazoa</taxon>
        <taxon>Chordata</taxon>
        <taxon>Craniata</taxon>
        <taxon>Vertebrata</taxon>
        <taxon>Euteleostomi</taxon>
        <taxon>Actinopterygii</taxon>
        <taxon>Neopterygii</taxon>
        <taxon>Teleostei</taxon>
        <taxon>Neoteleostei</taxon>
        <taxon>Acanthomorphata</taxon>
        <taxon>Eupercaria</taxon>
        <taxon>Perciformes</taxon>
        <taxon>Cottioidei</taxon>
        <taxon>Cottales</taxon>
        <taxon>Liparidae</taxon>
        <taxon>Liparis</taxon>
    </lineage>
</organism>
<proteinExistence type="predicted"/>
<accession>A0A4Z2I3S6</accession>
<gene>
    <name evidence="1" type="ORF">EYF80_017246</name>
</gene>
<keyword evidence="2" id="KW-1185">Reference proteome</keyword>
<comment type="caution">
    <text evidence="1">The sequence shown here is derived from an EMBL/GenBank/DDBJ whole genome shotgun (WGS) entry which is preliminary data.</text>
</comment>
<protein>
    <submittedName>
        <fullName evidence="1">Uncharacterized protein</fullName>
    </submittedName>
</protein>
<evidence type="ECO:0000313" key="2">
    <source>
        <dbReference type="Proteomes" id="UP000314294"/>
    </source>
</evidence>
<dbReference type="Proteomes" id="UP000314294">
    <property type="component" value="Unassembled WGS sequence"/>
</dbReference>
<dbReference type="AlphaFoldDB" id="A0A4Z2I3S6"/>
<evidence type="ECO:0000313" key="1">
    <source>
        <dbReference type="EMBL" id="TNN72470.1"/>
    </source>
</evidence>
<name>A0A4Z2I3S6_9TELE</name>